<feature type="transmembrane region" description="Helical" evidence="1">
    <location>
        <begin position="150"/>
        <end position="169"/>
    </location>
</feature>
<sequence length="177" mass="19638">LLCATCVACAYDSIEALGIGNRDFHHVGIMYTAFAGYILINMVFITSYFINDTIPYKTSALFSISGAAIFIVTGVLLIVERSTHIRHYSYDPSWFQIKMLIVTVIFSFANAAVLTVDTILICAACMGFIYEPAKALGMGSKNLHHTGIMYTAYTGYMLINTLLLISRGVEDRMPYRT</sequence>
<dbReference type="GO" id="GO:0019991">
    <property type="term" value="P:septate junction assembly"/>
    <property type="evidence" value="ECO:0007669"/>
    <property type="project" value="InterPro"/>
</dbReference>
<evidence type="ECO:0000313" key="2">
    <source>
        <dbReference type="EMBL" id="RZC43116.1"/>
    </source>
</evidence>
<dbReference type="PANTHER" id="PTHR36692:SF2">
    <property type="entry name" value="GEO12064P1"/>
    <property type="match status" value="1"/>
</dbReference>
<name>A0A482WD70_ASBVE</name>
<dbReference type="PANTHER" id="PTHR36692">
    <property type="entry name" value="PROTEIN SNAKESKIN"/>
    <property type="match status" value="1"/>
</dbReference>
<organism evidence="2 3">
    <name type="scientific">Asbolus verrucosus</name>
    <name type="common">Desert ironclad beetle</name>
    <dbReference type="NCBI Taxonomy" id="1661398"/>
    <lineage>
        <taxon>Eukaryota</taxon>
        <taxon>Metazoa</taxon>
        <taxon>Ecdysozoa</taxon>
        <taxon>Arthropoda</taxon>
        <taxon>Hexapoda</taxon>
        <taxon>Insecta</taxon>
        <taxon>Pterygota</taxon>
        <taxon>Neoptera</taxon>
        <taxon>Endopterygota</taxon>
        <taxon>Coleoptera</taxon>
        <taxon>Polyphaga</taxon>
        <taxon>Cucujiformia</taxon>
        <taxon>Tenebrionidae</taxon>
        <taxon>Pimeliinae</taxon>
        <taxon>Asbolus</taxon>
    </lineage>
</organism>
<dbReference type="EMBL" id="QDEB01001716">
    <property type="protein sequence ID" value="RZC43116.1"/>
    <property type="molecule type" value="Genomic_DNA"/>
</dbReference>
<feature type="non-terminal residue" evidence="2">
    <location>
        <position position="177"/>
    </location>
</feature>
<feature type="transmembrane region" description="Helical" evidence="1">
    <location>
        <begin position="56"/>
        <end position="79"/>
    </location>
</feature>
<gene>
    <name evidence="2" type="ORF">BDFB_014570</name>
</gene>
<keyword evidence="1" id="KW-0472">Membrane</keyword>
<keyword evidence="3" id="KW-1185">Reference proteome</keyword>
<proteinExistence type="predicted"/>
<dbReference type="Proteomes" id="UP000292052">
    <property type="component" value="Unassembled WGS sequence"/>
</dbReference>
<protein>
    <submittedName>
        <fullName evidence="2">Uncharacterized protein</fullName>
    </submittedName>
</protein>
<keyword evidence="1" id="KW-1133">Transmembrane helix</keyword>
<comment type="caution">
    <text evidence="2">The sequence shown here is derived from an EMBL/GenBank/DDBJ whole genome shotgun (WGS) entry which is preliminary data.</text>
</comment>
<evidence type="ECO:0000256" key="1">
    <source>
        <dbReference type="SAM" id="Phobius"/>
    </source>
</evidence>
<dbReference type="GO" id="GO:0005886">
    <property type="term" value="C:plasma membrane"/>
    <property type="evidence" value="ECO:0007669"/>
    <property type="project" value="TreeGrafter"/>
</dbReference>
<dbReference type="InterPro" id="IPR038976">
    <property type="entry name" value="Ssk"/>
</dbReference>
<evidence type="ECO:0000313" key="3">
    <source>
        <dbReference type="Proteomes" id="UP000292052"/>
    </source>
</evidence>
<feature type="non-terminal residue" evidence="2">
    <location>
        <position position="1"/>
    </location>
</feature>
<dbReference type="AlphaFoldDB" id="A0A482WD70"/>
<dbReference type="STRING" id="1661398.A0A482WD70"/>
<feature type="transmembrane region" description="Helical" evidence="1">
    <location>
        <begin position="100"/>
        <end position="130"/>
    </location>
</feature>
<feature type="transmembrane region" description="Helical" evidence="1">
    <location>
        <begin position="29"/>
        <end position="50"/>
    </location>
</feature>
<keyword evidence="1" id="KW-0812">Transmembrane</keyword>
<dbReference type="OrthoDB" id="8187586at2759"/>
<accession>A0A482WD70</accession>
<reference evidence="2 3" key="1">
    <citation type="submission" date="2017-03" db="EMBL/GenBank/DDBJ databases">
        <title>Genome of the blue death feigning beetle - Asbolus verrucosus.</title>
        <authorList>
            <person name="Rider S.D."/>
        </authorList>
    </citation>
    <scope>NUCLEOTIDE SEQUENCE [LARGE SCALE GENOMIC DNA]</scope>
    <source>
        <strain evidence="2">Butters</strain>
        <tissue evidence="2">Head and leg muscle</tissue>
    </source>
</reference>